<feature type="transmembrane region" description="Helical" evidence="1">
    <location>
        <begin position="128"/>
        <end position="146"/>
    </location>
</feature>
<protein>
    <submittedName>
        <fullName evidence="2">Uncharacterized protein</fullName>
    </submittedName>
</protein>
<organism evidence="2">
    <name type="scientific">uncultured marine group II/III euryarchaeote AD1000_88_G11</name>
    <dbReference type="NCBI Taxonomy" id="1457822"/>
    <lineage>
        <taxon>Archaea</taxon>
        <taxon>Methanobacteriati</taxon>
        <taxon>Methanobacteriota</taxon>
        <taxon>environmental samples</taxon>
    </lineage>
</organism>
<reference evidence="2" key="1">
    <citation type="journal article" date="2014" name="Genome Biol. Evol.">
        <title>Pangenome evidence for extensive interdomain horizontal transfer affecting lineage core and shell genes in uncultured planktonic thaumarchaeota and euryarchaeota.</title>
        <authorList>
            <person name="Deschamps P."/>
            <person name="Zivanovic Y."/>
            <person name="Moreira D."/>
            <person name="Rodriguez-Valera F."/>
            <person name="Lopez-Garcia P."/>
        </authorList>
    </citation>
    <scope>NUCLEOTIDE SEQUENCE</scope>
</reference>
<evidence type="ECO:0000256" key="1">
    <source>
        <dbReference type="SAM" id="Phobius"/>
    </source>
</evidence>
<accession>A0A075G576</accession>
<keyword evidence="1" id="KW-0472">Membrane</keyword>
<proteinExistence type="predicted"/>
<sequence>MLLIYMASAHQPITFEEDLEKIKNQYQVLIEKLIICQKSSHLQSACSSLEKQLNDLKNIKLLNLKIKIKTGIKTLKGQIQILNSRRKKMERATNIYSNNLVRLDRGDLSAEPRRGDAYEIKAFHIINILYYVLGILAMFFFFRAQLKVKVIPKKKPRSIPKAPPIQKKWRPRKMTKTITTDYR</sequence>
<name>A0A075G576_9EURY</name>
<keyword evidence="1" id="KW-1133">Transmembrane helix</keyword>
<dbReference type="AlphaFoldDB" id="A0A075G576"/>
<dbReference type="EMBL" id="KF900494">
    <property type="protein sequence ID" value="AIE96981.1"/>
    <property type="molecule type" value="Genomic_DNA"/>
</dbReference>
<evidence type="ECO:0000313" key="2">
    <source>
        <dbReference type="EMBL" id="AIE96981.1"/>
    </source>
</evidence>
<keyword evidence="1" id="KW-0812">Transmembrane</keyword>